<dbReference type="OMA" id="HMMMNQP"/>
<dbReference type="Pfam" id="PF17254">
    <property type="entry name" value="DUF5321"/>
    <property type="match status" value="1"/>
</dbReference>
<gene>
    <name evidence="2" type="ORF">BON22_2505</name>
</gene>
<evidence type="ECO:0000256" key="1">
    <source>
        <dbReference type="SAM" id="MobiDB-lite"/>
    </source>
</evidence>
<sequence length="216" mass="24723">MNSTTAESSIPPPPPVPKKKRISDSFDKSIYYPAFLVVLLGSQVINVMNAQRRVEDLDRRYTLKMEKIDELIKRVQNGEQVDVEREMKLVNKLFERSGSYTVMGKDSISGKVKKQKELAWQEEDLTEVELAKMLGLDLNQTKKDMGIADDEKESEKSTKTKVEGDVILVDRGTIDEQMKKEKELLNYRLNPDQHLIVEKAGDYVDAAKDTQVKKFL</sequence>
<dbReference type="Proteomes" id="UP000189513">
    <property type="component" value="Unassembled WGS sequence"/>
</dbReference>
<dbReference type="EMBL" id="MPUK01000004">
    <property type="protein sequence ID" value="ONH67524.1"/>
    <property type="molecule type" value="Genomic_DNA"/>
</dbReference>
<dbReference type="VEuPathDB" id="FungiDB:BON22_2505"/>
<accession>A0A1V2L6X2</accession>
<evidence type="ECO:0000313" key="3">
    <source>
        <dbReference type="Proteomes" id="UP000189513"/>
    </source>
</evidence>
<keyword evidence="3" id="KW-1185">Reference proteome</keyword>
<name>A0A1V2L6X2_CYBFA</name>
<dbReference type="InterPro" id="IPR035213">
    <property type="entry name" value="DUF5321"/>
</dbReference>
<evidence type="ECO:0000313" key="2">
    <source>
        <dbReference type="EMBL" id="ONH67524.1"/>
    </source>
</evidence>
<proteinExistence type="predicted"/>
<organism evidence="2 3">
    <name type="scientific">Cyberlindnera fabianii</name>
    <name type="common">Yeast</name>
    <name type="synonym">Hansenula fabianii</name>
    <dbReference type="NCBI Taxonomy" id="36022"/>
    <lineage>
        <taxon>Eukaryota</taxon>
        <taxon>Fungi</taxon>
        <taxon>Dikarya</taxon>
        <taxon>Ascomycota</taxon>
        <taxon>Saccharomycotina</taxon>
        <taxon>Saccharomycetes</taxon>
        <taxon>Phaffomycetales</taxon>
        <taxon>Phaffomycetaceae</taxon>
        <taxon>Cyberlindnera</taxon>
    </lineage>
</organism>
<dbReference type="AlphaFoldDB" id="A0A1V2L6X2"/>
<comment type="caution">
    <text evidence="2">The sequence shown here is derived from an EMBL/GenBank/DDBJ whole genome shotgun (WGS) entry which is preliminary data.</text>
</comment>
<feature type="region of interest" description="Disordered" evidence="1">
    <location>
        <begin position="1"/>
        <end position="21"/>
    </location>
</feature>
<reference evidence="3" key="1">
    <citation type="journal article" date="2017" name="Genome Announc.">
        <title>Genome sequences of Cyberlindnera fabianii 65, Pichia kudriavzevii 129, and Saccharomyces cerevisiae 131 isolated from fermented masau fruits in Zimbabwe.</title>
        <authorList>
            <person name="van Rijswijck I.M.H."/>
            <person name="Derks M.F.L."/>
            <person name="Abee T."/>
            <person name="de Ridder D."/>
            <person name="Smid E.J."/>
        </authorList>
    </citation>
    <scope>NUCLEOTIDE SEQUENCE [LARGE SCALE GENOMIC DNA]</scope>
    <source>
        <strain evidence="3">65</strain>
    </source>
</reference>
<protein>
    <submittedName>
        <fullName evidence="2">Inner membrane assembly complex subunit 22</fullName>
    </submittedName>
</protein>